<accession>A0ABS2IRI2</accession>
<proteinExistence type="predicted"/>
<dbReference type="PROSITE" id="PS50801">
    <property type="entry name" value="STAS"/>
    <property type="match status" value="1"/>
</dbReference>
<evidence type="ECO:0000313" key="3">
    <source>
        <dbReference type="Proteomes" id="UP001518872"/>
    </source>
</evidence>
<dbReference type="CDD" id="cd07043">
    <property type="entry name" value="STAS_anti-anti-sigma_factors"/>
    <property type="match status" value="1"/>
</dbReference>
<dbReference type="SUPFAM" id="SSF52091">
    <property type="entry name" value="SpoIIaa-like"/>
    <property type="match status" value="1"/>
</dbReference>
<dbReference type="Gene3D" id="3.30.750.24">
    <property type="entry name" value="STAS domain"/>
    <property type="match status" value="1"/>
</dbReference>
<dbReference type="RefSeq" id="WP_204924662.1">
    <property type="nucleotide sequence ID" value="NZ_JBHVCO010000259.1"/>
</dbReference>
<gene>
    <name evidence="2" type="ORF">JQX11_09425</name>
</gene>
<protein>
    <submittedName>
        <fullName evidence="2">STAS domain-containing protein</fullName>
    </submittedName>
</protein>
<comment type="caution">
    <text evidence="2">The sequence shown here is derived from an EMBL/GenBank/DDBJ whole genome shotgun (WGS) entry which is preliminary data.</text>
</comment>
<feature type="domain" description="STAS" evidence="1">
    <location>
        <begin position="8"/>
        <end position="115"/>
    </location>
</feature>
<name>A0ABS2IRI2_9ACTN</name>
<keyword evidence="3" id="KW-1185">Reference proteome</keyword>
<dbReference type="InterPro" id="IPR036513">
    <property type="entry name" value="STAS_dom_sf"/>
</dbReference>
<dbReference type="EMBL" id="JAFEUC010000003">
    <property type="protein sequence ID" value="MBM7076571.1"/>
    <property type="molecule type" value="Genomic_DNA"/>
</dbReference>
<dbReference type="Pfam" id="PF01740">
    <property type="entry name" value="STAS"/>
    <property type="match status" value="1"/>
</dbReference>
<evidence type="ECO:0000259" key="1">
    <source>
        <dbReference type="PROSITE" id="PS50801"/>
    </source>
</evidence>
<sequence length="115" mass="12393">MSVDRSDPGAPVLSVGGELAYATSRPVRVEVDRVLVERPAVVVFDFSGLTFIDSTGLSVIVHAWREGQRVGTLVRLRAVPRFLTTILDMTGITGLLARQLPQRSAPVPQRPAAST</sequence>
<dbReference type="Proteomes" id="UP001518872">
    <property type="component" value="Unassembled WGS sequence"/>
</dbReference>
<reference evidence="2 3" key="1">
    <citation type="submission" date="2021-02" db="EMBL/GenBank/DDBJ databases">
        <authorList>
            <person name="Ra J.-S."/>
        </authorList>
    </citation>
    <scope>NUCLEOTIDE SEQUENCE [LARGE SCALE GENOMIC DNA]</scope>
    <source>
        <strain evidence="2 3">MMS20-R1-14</strain>
    </source>
</reference>
<dbReference type="PANTHER" id="PTHR33495">
    <property type="entry name" value="ANTI-SIGMA FACTOR ANTAGONIST TM_1081-RELATED-RELATED"/>
    <property type="match status" value="1"/>
</dbReference>
<dbReference type="InterPro" id="IPR002645">
    <property type="entry name" value="STAS_dom"/>
</dbReference>
<organism evidence="2 3">
    <name type="scientific">Micromonospora humida</name>
    <dbReference type="NCBI Taxonomy" id="2809018"/>
    <lineage>
        <taxon>Bacteria</taxon>
        <taxon>Bacillati</taxon>
        <taxon>Actinomycetota</taxon>
        <taxon>Actinomycetes</taxon>
        <taxon>Micromonosporales</taxon>
        <taxon>Micromonosporaceae</taxon>
        <taxon>Micromonospora</taxon>
    </lineage>
</organism>
<evidence type="ECO:0000313" key="2">
    <source>
        <dbReference type="EMBL" id="MBM7076571.1"/>
    </source>
</evidence>
<dbReference type="PANTHER" id="PTHR33495:SF2">
    <property type="entry name" value="ANTI-SIGMA FACTOR ANTAGONIST TM_1081-RELATED"/>
    <property type="match status" value="1"/>
</dbReference>